<dbReference type="Pfam" id="PF00076">
    <property type="entry name" value="RRM_1"/>
    <property type="match status" value="1"/>
</dbReference>
<evidence type="ECO:0000256" key="3">
    <source>
        <dbReference type="SAM" id="MobiDB-lite"/>
    </source>
</evidence>
<dbReference type="GO" id="GO:0016607">
    <property type="term" value="C:nuclear speck"/>
    <property type="evidence" value="ECO:0007669"/>
    <property type="project" value="TreeGrafter"/>
</dbReference>
<evidence type="ECO:0000313" key="5">
    <source>
        <dbReference type="EMBL" id="CAB3266582.1"/>
    </source>
</evidence>
<dbReference type="PROSITE" id="PS50102">
    <property type="entry name" value="RRM"/>
    <property type="match status" value="1"/>
</dbReference>
<dbReference type="GO" id="GO:0016973">
    <property type="term" value="P:poly(A)+ mRNA export from nucleus"/>
    <property type="evidence" value="ECO:0007669"/>
    <property type="project" value="TreeGrafter"/>
</dbReference>
<feature type="compositionally biased region" description="Polar residues" evidence="3">
    <location>
        <begin position="157"/>
        <end position="168"/>
    </location>
</feature>
<dbReference type="AlphaFoldDB" id="A0A6F9DT27"/>
<dbReference type="PANTHER" id="PTHR19965">
    <property type="entry name" value="RNA AND EXPORT FACTOR BINDING PROTEIN"/>
    <property type="match status" value="1"/>
</dbReference>
<dbReference type="InterPro" id="IPR035979">
    <property type="entry name" value="RBD_domain_sf"/>
</dbReference>
<dbReference type="SMART" id="SM00360">
    <property type="entry name" value="RRM"/>
    <property type="match status" value="1"/>
</dbReference>
<reference evidence="5" key="1">
    <citation type="submission" date="2020-04" db="EMBL/GenBank/DDBJ databases">
        <authorList>
            <person name="Neveu A P."/>
        </authorList>
    </citation>
    <scope>NUCLEOTIDE SEQUENCE</scope>
    <source>
        <tissue evidence="5">Whole embryo</tissue>
    </source>
</reference>
<dbReference type="Gene3D" id="3.30.70.330">
    <property type="match status" value="1"/>
</dbReference>
<dbReference type="CDD" id="cd12681">
    <property type="entry name" value="RRM_SKAR"/>
    <property type="match status" value="1"/>
</dbReference>
<dbReference type="InterPro" id="IPR012677">
    <property type="entry name" value="Nucleotide-bd_a/b_plait_sf"/>
</dbReference>
<feature type="region of interest" description="Disordered" evidence="3">
    <location>
        <begin position="144"/>
        <end position="175"/>
    </location>
</feature>
<feature type="domain" description="RRM" evidence="4">
    <location>
        <begin position="183"/>
        <end position="254"/>
    </location>
</feature>
<dbReference type="InterPro" id="IPR000504">
    <property type="entry name" value="RRM_dom"/>
</dbReference>
<keyword evidence="1 2" id="KW-0694">RNA-binding</keyword>
<organism evidence="5">
    <name type="scientific">Phallusia mammillata</name>
    <dbReference type="NCBI Taxonomy" id="59560"/>
    <lineage>
        <taxon>Eukaryota</taxon>
        <taxon>Metazoa</taxon>
        <taxon>Chordata</taxon>
        <taxon>Tunicata</taxon>
        <taxon>Ascidiacea</taxon>
        <taxon>Phlebobranchia</taxon>
        <taxon>Ascidiidae</taxon>
        <taxon>Phallusia</taxon>
    </lineage>
</organism>
<dbReference type="SUPFAM" id="SSF54928">
    <property type="entry name" value="RNA-binding domain, RBD"/>
    <property type="match status" value="1"/>
</dbReference>
<accession>A0A6F9DT27</accession>
<dbReference type="GO" id="GO:0003729">
    <property type="term" value="F:mRNA binding"/>
    <property type="evidence" value="ECO:0007669"/>
    <property type="project" value="TreeGrafter"/>
</dbReference>
<dbReference type="InterPro" id="IPR034784">
    <property type="entry name" value="PDIP3_RRM"/>
</dbReference>
<name>A0A6F9DT27_9ASCI</name>
<dbReference type="InterPro" id="IPR051229">
    <property type="entry name" value="ALYREF_mRNA_export"/>
</dbReference>
<sequence>MKRKEEKMPDFHKQKPTGFISVTNGCRVMLNKVTVEPAGMKVMVRNDAALAKVPTKQANKQNLQNSERKGLRITMTNPQALKKPQKPAKQNTMPIRKVPRKRPITQTRQLPPSPINVIQTQQTAVLKPKPFAKQAKRLRLAQNRPRPMISTKENDTTQKPAQKETPQIETEVPGDISSPFEGTKIIVSNLHPVVVEEDILELFSVLGPVRRARLIGSGKAEIVFIRRDDAIRAYQKYNNRDLDGQPMRMKLLLQERVPQPAMKYTWQSEIKSNPKKGSEIIEIEANTLQRALFKGGSTGSSTRPVVFTVKI</sequence>
<gene>
    <name evidence="5" type="primary">Srrm1-001</name>
</gene>
<dbReference type="PANTHER" id="PTHR19965:SF96">
    <property type="entry name" value="POLYMERASE DELTA-INTERACTING PROTEIN 3"/>
    <property type="match status" value="1"/>
</dbReference>
<evidence type="ECO:0000256" key="1">
    <source>
        <dbReference type="ARBA" id="ARBA00022884"/>
    </source>
</evidence>
<dbReference type="EMBL" id="LR790720">
    <property type="protein sequence ID" value="CAB3266582.1"/>
    <property type="molecule type" value="mRNA"/>
</dbReference>
<proteinExistence type="evidence at transcript level"/>
<protein>
    <submittedName>
        <fullName evidence="5">Serine/arginine repetitive matrix protein 1</fullName>
    </submittedName>
</protein>
<evidence type="ECO:0000259" key="4">
    <source>
        <dbReference type="PROSITE" id="PS50102"/>
    </source>
</evidence>
<evidence type="ECO:0000256" key="2">
    <source>
        <dbReference type="PROSITE-ProRule" id="PRU00176"/>
    </source>
</evidence>